<gene>
    <name evidence="1" type="ORF">TM448A03024_0010</name>
</gene>
<accession>A0A6H1ZZ84</accession>
<reference evidence="1" key="1">
    <citation type="submission" date="2020-03" db="EMBL/GenBank/DDBJ databases">
        <title>The deep terrestrial virosphere.</title>
        <authorList>
            <person name="Holmfeldt K."/>
            <person name="Nilsson E."/>
            <person name="Simone D."/>
            <person name="Lopez-Fernandez M."/>
            <person name="Wu X."/>
            <person name="de Brujin I."/>
            <person name="Lundin D."/>
            <person name="Andersson A."/>
            <person name="Bertilsson S."/>
            <person name="Dopson M."/>
        </authorList>
    </citation>
    <scope>NUCLEOTIDE SEQUENCE</scope>
    <source>
        <strain evidence="1">TM448A03024</strain>
    </source>
</reference>
<name>A0A6H1ZZ84_9ZZZZ</name>
<dbReference type="AlphaFoldDB" id="A0A6H1ZZ84"/>
<organism evidence="1">
    <name type="scientific">viral metagenome</name>
    <dbReference type="NCBI Taxonomy" id="1070528"/>
    <lineage>
        <taxon>unclassified sequences</taxon>
        <taxon>metagenomes</taxon>
        <taxon>organismal metagenomes</taxon>
    </lineage>
</organism>
<sequence>MNQLKKRVFITINELSEAIPLTIHQIYKAVKKADCPLPHRKCGKRLLFEMDEVYAWFDSLPGANTSCIDGGNMKIGNIEKEISIPVGNNLHKPILPWPNFKDVNDSVLFTPDTNENQYQLYRRLSNSAYAFGQLQDPPWKFKAKRLKDGTIRIWRIE</sequence>
<protein>
    <submittedName>
        <fullName evidence="1">Uncharacterized protein</fullName>
    </submittedName>
</protein>
<dbReference type="EMBL" id="MT144370">
    <property type="protein sequence ID" value="QJA52818.1"/>
    <property type="molecule type" value="Genomic_DNA"/>
</dbReference>
<proteinExistence type="predicted"/>
<evidence type="ECO:0000313" key="1">
    <source>
        <dbReference type="EMBL" id="QJA52818.1"/>
    </source>
</evidence>